<dbReference type="RefSeq" id="WP_076348617.1">
    <property type="nucleotide sequence ID" value="NZ_CP019082.1"/>
</dbReference>
<dbReference type="Pfam" id="PF12867">
    <property type="entry name" value="DinB_2"/>
    <property type="match status" value="1"/>
</dbReference>
<dbReference type="AlphaFoldDB" id="A0A1U7CU76"/>
<dbReference type="KEGG" id="pbor:BSF38_04031"/>
<proteinExistence type="predicted"/>
<name>A0A1U7CU76_9BACT</name>
<dbReference type="Gene3D" id="1.20.120.450">
    <property type="entry name" value="dinb family like domain"/>
    <property type="match status" value="1"/>
</dbReference>
<organism evidence="2 3">
    <name type="scientific">Paludisphaera borealis</name>
    <dbReference type="NCBI Taxonomy" id="1387353"/>
    <lineage>
        <taxon>Bacteria</taxon>
        <taxon>Pseudomonadati</taxon>
        <taxon>Planctomycetota</taxon>
        <taxon>Planctomycetia</taxon>
        <taxon>Isosphaerales</taxon>
        <taxon>Isosphaeraceae</taxon>
        <taxon>Paludisphaera</taxon>
    </lineage>
</organism>
<dbReference type="InterPro" id="IPR034660">
    <property type="entry name" value="DinB/YfiT-like"/>
</dbReference>
<evidence type="ECO:0000259" key="1">
    <source>
        <dbReference type="Pfam" id="PF12867"/>
    </source>
</evidence>
<accession>A0A1U7CU76</accession>
<evidence type="ECO:0000313" key="3">
    <source>
        <dbReference type="Proteomes" id="UP000186309"/>
    </source>
</evidence>
<dbReference type="SUPFAM" id="SSF109854">
    <property type="entry name" value="DinB/YfiT-like putative metalloenzymes"/>
    <property type="match status" value="1"/>
</dbReference>
<keyword evidence="3" id="KW-1185">Reference proteome</keyword>
<sequence length="166" mass="18643">MTYSETLLPEFDQEMANTRKVLERIPDDKLDWKAHPKSHTIGWNANHVADIPNWLVAVLTTSSLDIAPVDGEPYVSPKLTSSREIVELFDRNVAAARKAITEVKDQDVGTPWTLAKGGDPIFTMPRSAMIRSFILNHLMHHRAHLCVYLRLNDLPVPGMYGPSGDE</sequence>
<dbReference type="OrthoDB" id="119432at2"/>
<protein>
    <recommendedName>
        <fullName evidence="1">DinB-like domain-containing protein</fullName>
    </recommendedName>
</protein>
<evidence type="ECO:0000313" key="2">
    <source>
        <dbReference type="EMBL" id="APW62485.1"/>
    </source>
</evidence>
<gene>
    <name evidence="2" type="ORF">BSF38_04031</name>
</gene>
<dbReference type="STRING" id="1387353.BSF38_04031"/>
<dbReference type="Proteomes" id="UP000186309">
    <property type="component" value="Chromosome"/>
</dbReference>
<dbReference type="EMBL" id="CP019082">
    <property type="protein sequence ID" value="APW62485.1"/>
    <property type="molecule type" value="Genomic_DNA"/>
</dbReference>
<feature type="domain" description="DinB-like" evidence="1">
    <location>
        <begin position="11"/>
        <end position="144"/>
    </location>
</feature>
<dbReference type="InterPro" id="IPR024775">
    <property type="entry name" value="DinB-like"/>
</dbReference>
<reference evidence="3" key="1">
    <citation type="submission" date="2016-12" db="EMBL/GenBank/DDBJ databases">
        <title>Comparative genomics of four Isosphaeraceae planctomycetes: a common pool of plasmids and glycoside hydrolase genes.</title>
        <authorList>
            <person name="Ivanova A."/>
        </authorList>
    </citation>
    <scope>NUCLEOTIDE SEQUENCE [LARGE SCALE GENOMIC DNA]</scope>
    <source>
        <strain evidence="3">PX4</strain>
    </source>
</reference>